<feature type="region of interest" description="Disordered" evidence="1">
    <location>
        <begin position="32"/>
        <end position="53"/>
    </location>
</feature>
<evidence type="ECO:0000256" key="1">
    <source>
        <dbReference type="SAM" id="MobiDB-lite"/>
    </source>
</evidence>
<dbReference type="Proteomes" id="UP000619536">
    <property type="component" value="Unassembled WGS sequence"/>
</dbReference>
<organism evidence="2 3">
    <name type="scientific">Galliscardovia ingluviei</name>
    <dbReference type="NCBI Taxonomy" id="1769422"/>
    <lineage>
        <taxon>Bacteria</taxon>
        <taxon>Bacillati</taxon>
        <taxon>Actinomycetota</taxon>
        <taxon>Actinomycetes</taxon>
        <taxon>Bifidobacteriales</taxon>
        <taxon>Bifidobacteriaceae</taxon>
        <taxon>Galliscardovia</taxon>
    </lineage>
</organism>
<evidence type="ECO:0000313" key="3">
    <source>
        <dbReference type="Proteomes" id="UP000619536"/>
    </source>
</evidence>
<dbReference type="AlphaFoldDB" id="A0A8J3AF98"/>
<dbReference type="EMBL" id="BMDH01000001">
    <property type="protein sequence ID" value="GGI12850.1"/>
    <property type="molecule type" value="Genomic_DNA"/>
</dbReference>
<sequence>MRITLIHITAIENCMHESVHIRDVSELAKVSSNDISRETTRDNIVNDQKQNVA</sequence>
<accession>A0A8J3AF98</accession>
<keyword evidence="3" id="KW-1185">Reference proteome</keyword>
<name>A0A8J3AF98_9BIFI</name>
<reference evidence="2" key="2">
    <citation type="submission" date="2020-09" db="EMBL/GenBank/DDBJ databases">
        <authorList>
            <person name="Sun Q."/>
            <person name="Sedlacek I."/>
        </authorList>
    </citation>
    <scope>NUCLEOTIDE SEQUENCE</scope>
    <source>
        <strain evidence="2">CCM 8606</strain>
    </source>
</reference>
<comment type="caution">
    <text evidence="2">The sequence shown here is derived from an EMBL/GenBank/DDBJ whole genome shotgun (WGS) entry which is preliminary data.</text>
</comment>
<proteinExistence type="predicted"/>
<evidence type="ECO:0000313" key="2">
    <source>
        <dbReference type="EMBL" id="GGI12850.1"/>
    </source>
</evidence>
<protein>
    <submittedName>
        <fullName evidence="2">Uncharacterized protein</fullName>
    </submittedName>
</protein>
<reference evidence="2" key="1">
    <citation type="journal article" date="2014" name="Int. J. Syst. Evol. Microbiol.">
        <title>Complete genome sequence of Corynebacterium casei LMG S-19264T (=DSM 44701T), isolated from a smear-ripened cheese.</title>
        <authorList>
            <consortium name="US DOE Joint Genome Institute (JGI-PGF)"/>
            <person name="Walter F."/>
            <person name="Albersmeier A."/>
            <person name="Kalinowski J."/>
            <person name="Ruckert C."/>
        </authorList>
    </citation>
    <scope>NUCLEOTIDE SEQUENCE</scope>
    <source>
        <strain evidence="2">CCM 8606</strain>
    </source>
</reference>
<feature type="compositionally biased region" description="Polar residues" evidence="1">
    <location>
        <begin position="42"/>
        <end position="53"/>
    </location>
</feature>
<gene>
    <name evidence="2" type="ORF">GCM10007377_03020</name>
</gene>